<dbReference type="InterPro" id="IPR057008">
    <property type="entry name" value="SpoVR-like_C"/>
</dbReference>
<dbReference type="Pfam" id="PF24755">
    <property type="entry name" value="SpoVR_C"/>
    <property type="match status" value="1"/>
</dbReference>
<sequence length="417" mass="49092">MEYSSTDLKIWCETIESMAEKLGLDFYSQEFETISYRDMIAYESYVGMPSRYPHWSFGKSYEKIESLYKYNLTGLAYEMVINSDPCLAYLMKDNTLLLQILTMAHVYGHNDFFKNNRLFKEGTKASYALEMFKNNADMIREYVNDPSIGYEGVENILNSAHAIRFQKNRVIGIKGDLNEDIIGFIATHGDLSEWQKNVLNVVRKETEYFIPQIETKIMNEGWASYWHYKILNKLHLPDSLHIEFIKRHNDVITPSMGRINPYHLGFEMFKSIENKYGIDKIFEIRALERDESFIRRYLTKDLCYELNLFQYAKSGEDYIIDEISDDTGWMKIRDTLCNTCGMGTIPNIIVKEVSKNNRTLILEHMYEGRDLNFVYMEATLKHIYDLWQNPIQLNTKMKGKDVQAYCDENKKVSYSPY</sequence>
<evidence type="ECO:0000313" key="4">
    <source>
        <dbReference type="Proteomes" id="UP000694308"/>
    </source>
</evidence>
<evidence type="ECO:0000313" key="3">
    <source>
        <dbReference type="EMBL" id="MBV7271772.1"/>
    </source>
</evidence>
<dbReference type="AlphaFoldDB" id="A0A949TJP1"/>
<protein>
    <submittedName>
        <fullName evidence="3">SpoVR family protein</fullName>
    </submittedName>
</protein>
<dbReference type="RefSeq" id="WP_218318811.1">
    <property type="nucleotide sequence ID" value="NZ_JAEEGC010000008.1"/>
</dbReference>
<dbReference type="EMBL" id="JAEEGC010000008">
    <property type="protein sequence ID" value="MBV7271772.1"/>
    <property type="molecule type" value="Genomic_DNA"/>
</dbReference>
<dbReference type="InterPro" id="IPR007390">
    <property type="entry name" value="Spore_V_R"/>
</dbReference>
<dbReference type="Pfam" id="PF04293">
    <property type="entry name" value="SpoVR"/>
    <property type="match status" value="2"/>
</dbReference>
<feature type="domain" description="SpoVR protein-like N-terminal" evidence="1">
    <location>
        <begin position="174"/>
        <end position="343"/>
    </location>
</feature>
<keyword evidence="4" id="KW-1185">Reference proteome</keyword>
<dbReference type="InterPro" id="IPR056174">
    <property type="entry name" value="SpoVR_N"/>
</dbReference>
<feature type="domain" description="SpoVR protein-like N-terminal" evidence="1">
    <location>
        <begin position="4"/>
        <end position="169"/>
    </location>
</feature>
<gene>
    <name evidence="3" type="ORF">I6U48_02435</name>
</gene>
<dbReference type="PANTHER" id="PTHR30029">
    <property type="entry name" value="STAGE V SPORULATION PROTEIN R"/>
    <property type="match status" value="1"/>
</dbReference>
<reference evidence="3" key="1">
    <citation type="submission" date="2020-12" db="EMBL/GenBank/DDBJ databases">
        <title>Clostridium thailandense sp. nov., a novel acetogenic bacterium isolated from peat land soil in Thailand.</title>
        <authorList>
            <person name="Chaikitkaew S."/>
            <person name="Birkeland N.K."/>
        </authorList>
    </citation>
    <scope>NUCLEOTIDE SEQUENCE</scope>
    <source>
        <strain evidence="3">PL3</strain>
    </source>
</reference>
<organism evidence="3 4">
    <name type="scientific">Clostridium thailandense</name>
    <dbReference type="NCBI Taxonomy" id="2794346"/>
    <lineage>
        <taxon>Bacteria</taxon>
        <taxon>Bacillati</taxon>
        <taxon>Bacillota</taxon>
        <taxon>Clostridia</taxon>
        <taxon>Eubacteriales</taxon>
        <taxon>Clostridiaceae</taxon>
        <taxon>Clostridium</taxon>
    </lineage>
</organism>
<accession>A0A949TJP1</accession>
<dbReference type="Proteomes" id="UP000694308">
    <property type="component" value="Unassembled WGS sequence"/>
</dbReference>
<name>A0A949TJP1_9CLOT</name>
<evidence type="ECO:0000259" key="2">
    <source>
        <dbReference type="Pfam" id="PF24755"/>
    </source>
</evidence>
<feature type="domain" description="SpoVR-like C-terminal" evidence="2">
    <location>
        <begin position="346"/>
        <end position="396"/>
    </location>
</feature>
<comment type="caution">
    <text evidence="3">The sequence shown here is derived from an EMBL/GenBank/DDBJ whole genome shotgun (WGS) entry which is preliminary data.</text>
</comment>
<evidence type="ECO:0000259" key="1">
    <source>
        <dbReference type="Pfam" id="PF04293"/>
    </source>
</evidence>
<dbReference type="PANTHER" id="PTHR30029:SF2">
    <property type="entry name" value="STAGE V SPORULATION PROTEIN R"/>
    <property type="match status" value="1"/>
</dbReference>
<proteinExistence type="predicted"/>